<sequence>ISEVLVLGVEDKEGYVSLLCVDKEVDLGKKVF</sequence>
<gene>
    <name evidence="1" type="ORF">ENM99_02525</name>
</gene>
<dbReference type="AlphaFoldDB" id="A0A7C6A6P5"/>
<comment type="caution">
    <text evidence="1">The sequence shown here is derived from an EMBL/GenBank/DDBJ whole genome shotgun (WGS) entry which is preliminary data.</text>
</comment>
<organism evidence="1">
    <name type="scientific">Desulfurella acetivorans</name>
    <dbReference type="NCBI Taxonomy" id="33002"/>
    <lineage>
        <taxon>Bacteria</taxon>
        <taxon>Pseudomonadati</taxon>
        <taxon>Campylobacterota</taxon>
        <taxon>Desulfurellia</taxon>
        <taxon>Desulfurellales</taxon>
        <taxon>Desulfurellaceae</taxon>
        <taxon>Desulfurella</taxon>
    </lineage>
</organism>
<evidence type="ECO:0000313" key="1">
    <source>
        <dbReference type="EMBL" id="HHS48720.1"/>
    </source>
</evidence>
<dbReference type="Proteomes" id="UP000886400">
    <property type="component" value="Unassembled WGS sequence"/>
</dbReference>
<dbReference type="EMBL" id="DRZX01000121">
    <property type="protein sequence ID" value="HHS48720.1"/>
    <property type="molecule type" value="Genomic_DNA"/>
</dbReference>
<reference evidence="1" key="1">
    <citation type="journal article" date="2020" name="mSystems">
        <title>Genome- and Community-Level Interaction Insights into Carbon Utilization and Element Cycling Functions of Hydrothermarchaeota in Hydrothermal Sediment.</title>
        <authorList>
            <person name="Zhou Z."/>
            <person name="Liu Y."/>
            <person name="Xu W."/>
            <person name="Pan J."/>
            <person name="Luo Z.H."/>
            <person name="Li M."/>
        </authorList>
    </citation>
    <scope>NUCLEOTIDE SEQUENCE [LARGE SCALE GENOMIC DNA]</scope>
    <source>
        <strain evidence="1">SpSt-1135</strain>
    </source>
</reference>
<feature type="non-terminal residue" evidence="1">
    <location>
        <position position="1"/>
    </location>
</feature>
<name>A0A7C6A6P5_DESAE</name>
<accession>A0A7C6A6P5</accession>
<proteinExistence type="predicted"/>
<protein>
    <submittedName>
        <fullName evidence="1">tRNA-binding protein</fullName>
    </submittedName>
</protein>